<dbReference type="Proteomes" id="UP000613740">
    <property type="component" value="Unassembled WGS sequence"/>
</dbReference>
<evidence type="ECO:0000313" key="13">
    <source>
        <dbReference type="Proteomes" id="UP000613740"/>
    </source>
</evidence>
<evidence type="ECO:0000256" key="4">
    <source>
        <dbReference type="ARBA" id="ARBA00022741"/>
    </source>
</evidence>
<accession>A0A835W8L2</accession>
<feature type="region of interest" description="Disordered" evidence="10">
    <location>
        <begin position="270"/>
        <end position="334"/>
    </location>
</feature>
<keyword evidence="6 9" id="KW-0067">ATP-binding</keyword>
<evidence type="ECO:0000256" key="1">
    <source>
        <dbReference type="ARBA" id="ARBA00012513"/>
    </source>
</evidence>
<dbReference type="PROSITE" id="PS00107">
    <property type="entry name" value="PROTEIN_KINASE_ATP"/>
    <property type="match status" value="1"/>
</dbReference>
<dbReference type="InterPro" id="IPR051131">
    <property type="entry name" value="NEK_Ser/Thr_kinase_NIMA"/>
</dbReference>
<evidence type="ECO:0000259" key="11">
    <source>
        <dbReference type="PROSITE" id="PS50011"/>
    </source>
</evidence>
<evidence type="ECO:0000313" key="12">
    <source>
        <dbReference type="EMBL" id="KAG2439901.1"/>
    </source>
</evidence>
<evidence type="ECO:0000256" key="8">
    <source>
        <dbReference type="ARBA" id="ARBA00048679"/>
    </source>
</evidence>
<feature type="compositionally biased region" description="Gly residues" evidence="10">
    <location>
        <begin position="419"/>
        <end position="445"/>
    </location>
</feature>
<dbReference type="SMART" id="SM00220">
    <property type="entry name" value="S_TKc"/>
    <property type="match status" value="1"/>
</dbReference>
<keyword evidence="13" id="KW-1185">Reference proteome</keyword>
<feature type="compositionally biased region" description="Low complexity" evidence="10">
    <location>
        <begin position="311"/>
        <end position="322"/>
    </location>
</feature>
<dbReference type="OrthoDB" id="248923at2759"/>
<dbReference type="GO" id="GO:0004674">
    <property type="term" value="F:protein serine/threonine kinase activity"/>
    <property type="evidence" value="ECO:0007669"/>
    <property type="project" value="UniProtKB-KW"/>
</dbReference>
<organism evidence="12 13">
    <name type="scientific">Chlamydomonas schloesseri</name>
    <dbReference type="NCBI Taxonomy" id="2026947"/>
    <lineage>
        <taxon>Eukaryota</taxon>
        <taxon>Viridiplantae</taxon>
        <taxon>Chlorophyta</taxon>
        <taxon>core chlorophytes</taxon>
        <taxon>Chlorophyceae</taxon>
        <taxon>CS clade</taxon>
        <taxon>Chlamydomonadales</taxon>
        <taxon>Chlamydomonadaceae</taxon>
        <taxon>Chlamydomonas</taxon>
    </lineage>
</organism>
<keyword evidence="3" id="KW-0808">Transferase</keyword>
<name>A0A835W8L2_9CHLO</name>
<gene>
    <name evidence="12" type="ORF">HYH02_010531</name>
</gene>
<evidence type="ECO:0000256" key="7">
    <source>
        <dbReference type="ARBA" id="ARBA00047899"/>
    </source>
</evidence>
<dbReference type="SUPFAM" id="SSF56112">
    <property type="entry name" value="Protein kinase-like (PK-like)"/>
    <property type="match status" value="1"/>
</dbReference>
<comment type="catalytic activity">
    <reaction evidence="8">
        <text>L-seryl-[protein] + ATP = O-phospho-L-seryl-[protein] + ADP + H(+)</text>
        <dbReference type="Rhea" id="RHEA:17989"/>
        <dbReference type="Rhea" id="RHEA-COMP:9863"/>
        <dbReference type="Rhea" id="RHEA-COMP:11604"/>
        <dbReference type="ChEBI" id="CHEBI:15378"/>
        <dbReference type="ChEBI" id="CHEBI:29999"/>
        <dbReference type="ChEBI" id="CHEBI:30616"/>
        <dbReference type="ChEBI" id="CHEBI:83421"/>
        <dbReference type="ChEBI" id="CHEBI:456216"/>
        <dbReference type="EC" id="2.7.11.1"/>
    </reaction>
</comment>
<proteinExistence type="predicted"/>
<dbReference type="InterPro" id="IPR017441">
    <property type="entry name" value="Protein_kinase_ATP_BS"/>
</dbReference>
<feature type="region of interest" description="Disordered" evidence="10">
    <location>
        <begin position="361"/>
        <end position="544"/>
    </location>
</feature>
<dbReference type="PANTHER" id="PTHR44899:SF3">
    <property type="entry name" value="SERINE_THREONINE-PROTEIN KINASE NEK1"/>
    <property type="match status" value="1"/>
</dbReference>
<feature type="domain" description="Protein kinase" evidence="11">
    <location>
        <begin position="4"/>
        <end position="256"/>
    </location>
</feature>
<sequence>MQNYTVLKKLGTGTYGSAYLVTLKSNPVAQFVLKKVKVEDQGNGISADGEVKVLRQLSHPLVLSYVDHFLYKGHLCIVTEYCDAGDLYQLLRARKTALPEPQLLDLFAQVLLAIQHVHGKNILHRDLKTQNIFLTSGGSIRLGDFGISRPLNGTLDLASTIIGTPYYMSPEVMSSMPYDFKSDMWSLGCVLYEMMSLKHAFDAADMSSLVMKILRGEHLPIPQGFSQELKDLVRQLLCKNPKMRPSAEQIMKMPFMKDYVARARETVSLLEGRGSGRVGTSGGSGQRRTEHGTTSGAAGSGGSQHRHSHSSGHGMEPAVAAAVGGGGGGGASQLDRELEAAKERLRRIQLEREALLKQAQAGSAAAAAPGGNSAPGNHRYPAQAPAPPGGGGGGAVAAAGGGGGALSSQHSEPNLVGAGARGGPGAGPAGAGGAAGAGAGQGGVRGTSWRDKEEALARLKARSSRDIPSSSHRGAGGLGGGDVDTQLERHREHRQVRGSRPQSPDEGRGGTGGGGGLSGSPNSGAGMDPRARMKARKEEEARRREAELLNARKAYFEERKQAAARQQQLYQPSTGNNYANTTRRTTEGAHSHHHSTGSGYVDTDNNHNSNSSPYGRASGGGGGAGIAISDSDDDLGDYTGCGGDMGAAAAQEFEAELVNGGVQAAGGAGGGGGGYAGGTLPPQSQLQQALDRGGLAERILALREACAYNLGQPLYELIYGYIRKRMAQGLTDDGAFRAELLARLGAGRMQYVHLIDQLIYFEDMKGLQAALM</sequence>
<dbReference type="InterPro" id="IPR008271">
    <property type="entry name" value="Ser/Thr_kinase_AS"/>
</dbReference>
<dbReference type="CDD" id="cd08215">
    <property type="entry name" value="STKc_Nek"/>
    <property type="match status" value="1"/>
</dbReference>
<evidence type="ECO:0000256" key="2">
    <source>
        <dbReference type="ARBA" id="ARBA00022527"/>
    </source>
</evidence>
<dbReference type="EMBL" id="JAEHOD010000039">
    <property type="protein sequence ID" value="KAG2439901.1"/>
    <property type="molecule type" value="Genomic_DNA"/>
</dbReference>
<feature type="compositionally biased region" description="Low complexity" evidence="10">
    <location>
        <begin position="361"/>
        <end position="383"/>
    </location>
</feature>
<feature type="compositionally biased region" description="Gly residues" evidence="10">
    <location>
        <begin position="389"/>
        <end position="405"/>
    </location>
</feature>
<dbReference type="Gene3D" id="1.10.510.10">
    <property type="entry name" value="Transferase(Phosphotransferase) domain 1"/>
    <property type="match status" value="1"/>
</dbReference>
<dbReference type="PROSITE" id="PS00108">
    <property type="entry name" value="PROTEIN_KINASE_ST"/>
    <property type="match status" value="1"/>
</dbReference>
<dbReference type="PROSITE" id="PS50011">
    <property type="entry name" value="PROTEIN_KINASE_DOM"/>
    <property type="match status" value="1"/>
</dbReference>
<feature type="compositionally biased region" description="Basic and acidic residues" evidence="10">
    <location>
        <begin position="448"/>
        <end position="457"/>
    </location>
</feature>
<dbReference type="GO" id="GO:0005524">
    <property type="term" value="F:ATP binding"/>
    <property type="evidence" value="ECO:0007669"/>
    <property type="project" value="UniProtKB-UniRule"/>
</dbReference>
<dbReference type="AlphaFoldDB" id="A0A835W8L2"/>
<protein>
    <recommendedName>
        <fullName evidence="1">non-specific serine/threonine protein kinase</fullName>
        <ecNumber evidence="1">2.7.11.1</ecNumber>
    </recommendedName>
</protein>
<dbReference type="InterPro" id="IPR000719">
    <property type="entry name" value="Prot_kinase_dom"/>
</dbReference>
<evidence type="ECO:0000256" key="9">
    <source>
        <dbReference type="PROSITE-ProRule" id="PRU10141"/>
    </source>
</evidence>
<dbReference type="PANTHER" id="PTHR44899">
    <property type="entry name" value="CAMK FAMILY PROTEIN KINASE"/>
    <property type="match status" value="1"/>
</dbReference>
<feature type="compositionally biased region" description="Polar residues" evidence="10">
    <location>
        <begin position="569"/>
        <end position="583"/>
    </location>
</feature>
<evidence type="ECO:0000256" key="6">
    <source>
        <dbReference type="ARBA" id="ARBA00022840"/>
    </source>
</evidence>
<feature type="binding site" evidence="9">
    <location>
        <position position="34"/>
    </location>
    <ligand>
        <name>ATP</name>
        <dbReference type="ChEBI" id="CHEBI:30616"/>
    </ligand>
</feature>
<dbReference type="Pfam" id="PF00069">
    <property type="entry name" value="Pkinase"/>
    <property type="match status" value="1"/>
</dbReference>
<comment type="catalytic activity">
    <reaction evidence="7">
        <text>L-threonyl-[protein] + ATP = O-phospho-L-threonyl-[protein] + ADP + H(+)</text>
        <dbReference type="Rhea" id="RHEA:46608"/>
        <dbReference type="Rhea" id="RHEA-COMP:11060"/>
        <dbReference type="Rhea" id="RHEA-COMP:11605"/>
        <dbReference type="ChEBI" id="CHEBI:15378"/>
        <dbReference type="ChEBI" id="CHEBI:30013"/>
        <dbReference type="ChEBI" id="CHEBI:30616"/>
        <dbReference type="ChEBI" id="CHEBI:61977"/>
        <dbReference type="ChEBI" id="CHEBI:456216"/>
        <dbReference type="EC" id="2.7.11.1"/>
    </reaction>
</comment>
<keyword evidence="4 9" id="KW-0547">Nucleotide-binding</keyword>
<feature type="compositionally biased region" description="Gly residues" evidence="10">
    <location>
        <begin position="509"/>
        <end position="518"/>
    </location>
</feature>
<feature type="compositionally biased region" description="Gly residues" evidence="10">
    <location>
        <begin position="273"/>
        <end position="285"/>
    </location>
</feature>
<reference evidence="12" key="1">
    <citation type="journal article" date="2020" name="bioRxiv">
        <title>Comparative genomics of Chlamydomonas.</title>
        <authorList>
            <person name="Craig R.J."/>
            <person name="Hasan A.R."/>
            <person name="Ness R.W."/>
            <person name="Keightley P.D."/>
        </authorList>
    </citation>
    <scope>NUCLEOTIDE SEQUENCE</scope>
    <source>
        <strain evidence="12">CCAP 11/173</strain>
    </source>
</reference>
<comment type="caution">
    <text evidence="12">The sequence shown here is derived from an EMBL/GenBank/DDBJ whole genome shotgun (WGS) entry which is preliminary data.</text>
</comment>
<evidence type="ECO:0000256" key="5">
    <source>
        <dbReference type="ARBA" id="ARBA00022777"/>
    </source>
</evidence>
<keyword evidence="5" id="KW-0418">Kinase</keyword>
<evidence type="ECO:0000256" key="10">
    <source>
        <dbReference type="SAM" id="MobiDB-lite"/>
    </source>
</evidence>
<evidence type="ECO:0000256" key="3">
    <source>
        <dbReference type="ARBA" id="ARBA00022679"/>
    </source>
</evidence>
<keyword evidence="2" id="KW-0723">Serine/threonine-protein kinase</keyword>
<dbReference type="EC" id="2.7.11.1" evidence="1"/>
<feature type="region of interest" description="Disordered" evidence="10">
    <location>
        <begin position="559"/>
        <end position="628"/>
    </location>
</feature>
<dbReference type="InterPro" id="IPR011009">
    <property type="entry name" value="Kinase-like_dom_sf"/>
</dbReference>